<reference evidence="2 3" key="1">
    <citation type="submission" date="2020-05" db="EMBL/GenBank/DDBJ databases">
        <title>Identification and distribution of gene clusters putatively required for synthesis of sphingolipid metabolism inhibitors in phylogenetically diverse species of the filamentous fungus Fusarium.</title>
        <authorList>
            <person name="Kim H.-S."/>
            <person name="Busman M."/>
            <person name="Brown D.W."/>
            <person name="Divon H."/>
            <person name="Uhlig S."/>
            <person name="Proctor R.H."/>
        </authorList>
    </citation>
    <scope>NUCLEOTIDE SEQUENCE [LARGE SCALE GENOMIC DNA]</scope>
    <source>
        <strain evidence="2 3">NRRL 36939</strain>
    </source>
</reference>
<feature type="region of interest" description="Disordered" evidence="1">
    <location>
        <begin position="81"/>
        <end position="112"/>
    </location>
</feature>
<sequence length="152" mass="16584">MASASKTTPSGATPKYYEHILHTIALYLVIIGYNAATWDFPYGSEHVARNDWESSNTEELDSSRTSKRIELIASDIYRTVSNTSSTRSSSVSSADNSPPPSSPCPSSFSSLSSLPWQWRSVATAGAAIRSRGDASTFTKRERAPKPRVMHPV</sequence>
<organism evidence="2 3">
    <name type="scientific">Fusarium pseudocircinatum</name>
    <dbReference type="NCBI Taxonomy" id="56676"/>
    <lineage>
        <taxon>Eukaryota</taxon>
        <taxon>Fungi</taxon>
        <taxon>Dikarya</taxon>
        <taxon>Ascomycota</taxon>
        <taxon>Pezizomycotina</taxon>
        <taxon>Sordariomycetes</taxon>
        <taxon>Hypocreomycetidae</taxon>
        <taxon>Hypocreales</taxon>
        <taxon>Nectriaceae</taxon>
        <taxon>Fusarium</taxon>
        <taxon>Fusarium fujikuroi species complex</taxon>
    </lineage>
</organism>
<dbReference type="Proteomes" id="UP000546213">
    <property type="component" value="Unassembled WGS sequence"/>
</dbReference>
<proteinExistence type="predicted"/>
<evidence type="ECO:0000313" key="2">
    <source>
        <dbReference type="EMBL" id="KAF5602019.1"/>
    </source>
</evidence>
<comment type="caution">
    <text evidence="2">The sequence shown here is derived from an EMBL/GenBank/DDBJ whole genome shotgun (WGS) entry which is preliminary data.</text>
</comment>
<keyword evidence="3" id="KW-1185">Reference proteome</keyword>
<evidence type="ECO:0000256" key="1">
    <source>
        <dbReference type="SAM" id="MobiDB-lite"/>
    </source>
</evidence>
<feature type="region of interest" description="Disordered" evidence="1">
    <location>
        <begin position="126"/>
        <end position="152"/>
    </location>
</feature>
<accession>A0A8H5PSE7</accession>
<evidence type="ECO:0000313" key="3">
    <source>
        <dbReference type="Proteomes" id="UP000546213"/>
    </source>
</evidence>
<protein>
    <submittedName>
        <fullName evidence="2">Uncharacterized protein</fullName>
    </submittedName>
</protein>
<dbReference type="EMBL" id="JAAOAS010000043">
    <property type="protein sequence ID" value="KAF5602019.1"/>
    <property type="molecule type" value="Genomic_DNA"/>
</dbReference>
<feature type="compositionally biased region" description="Low complexity" evidence="1">
    <location>
        <begin position="84"/>
        <end position="96"/>
    </location>
</feature>
<name>A0A8H5PSE7_9HYPO</name>
<gene>
    <name evidence="2" type="ORF">FPCIR_2096</name>
</gene>
<dbReference type="AlphaFoldDB" id="A0A8H5PSE7"/>